<protein>
    <recommendedName>
        <fullName evidence="3">Orphan protein</fullName>
    </recommendedName>
</protein>
<dbReference type="Proteomes" id="UP000198329">
    <property type="component" value="Chromosome I"/>
</dbReference>
<evidence type="ECO:0000313" key="1">
    <source>
        <dbReference type="EMBL" id="ASM54109.1"/>
    </source>
</evidence>
<reference evidence="1 2" key="1">
    <citation type="submission" date="2015-03" db="EMBL/GenBank/DDBJ databases">
        <authorList>
            <person name="Xie B.-B."/>
            <person name="Rong J.-C."/>
            <person name="Qin Q.-L."/>
            <person name="Zhang Y.-Z."/>
        </authorList>
    </citation>
    <scope>NUCLEOTIDE SEQUENCE [LARGE SCALE GENOMIC DNA]</scope>
    <source>
        <strain evidence="1 2">KMM 661</strain>
    </source>
</reference>
<organism evidence="1 2">
    <name type="scientific">Pseudoalteromonas nigrifaciens</name>
    <dbReference type="NCBI Taxonomy" id="28109"/>
    <lineage>
        <taxon>Bacteria</taxon>
        <taxon>Pseudomonadati</taxon>
        <taxon>Pseudomonadota</taxon>
        <taxon>Gammaproteobacteria</taxon>
        <taxon>Alteromonadales</taxon>
        <taxon>Pseudoalteromonadaceae</taxon>
        <taxon>Pseudoalteromonas</taxon>
    </lineage>
</organism>
<keyword evidence="2" id="KW-1185">Reference proteome</keyword>
<gene>
    <name evidence="1" type="ORF">PNIG_a2048</name>
</gene>
<evidence type="ECO:0008006" key="3">
    <source>
        <dbReference type="Google" id="ProtNLM"/>
    </source>
</evidence>
<dbReference type="EMBL" id="CP011036">
    <property type="protein sequence ID" value="ASM54109.1"/>
    <property type="molecule type" value="Genomic_DNA"/>
</dbReference>
<dbReference type="KEGG" id="png:PNIG_a2048"/>
<proteinExistence type="predicted"/>
<evidence type="ECO:0000313" key="2">
    <source>
        <dbReference type="Proteomes" id="UP000198329"/>
    </source>
</evidence>
<sequence length="299" mass="32739">MSTWRFKDKLILADAAGTTLTGLHAIYASDVEFTPESESEKDELETSYSGASMETFYGEHVSLNFKTPLAMSGTAGTAPAYAPLLLACGMVQVSDVSSVTFTKGAAVAAKCTLRFGKNTHNITQMKGNVSFALEKGKPMLNWQFKGLFSPPVASSAPPSVDWDRWVRPEVLGVSNSSDFKLSDTQRTLHKLTVDLGNNVVFDRAINHEEIMITGHESSANFTLSADELTNFDPWKDVGKVQTFEFTHGTAVGKKVTIIGRYQMPWPKYTSLDSELTGYEFDGKLVPSGTGYDELTIVFE</sequence>
<dbReference type="AlphaFoldDB" id="A0AAC9XXU5"/>
<accession>A0AAC9XXU5</accession>
<dbReference type="RefSeq" id="WP_089368305.1">
    <property type="nucleotide sequence ID" value="NZ_BJXZ01000023.1"/>
</dbReference>
<dbReference type="GeneID" id="300941756"/>
<name>A0AAC9XXU5_9GAMM</name>